<dbReference type="PROSITE" id="PS00676">
    <property type="entry name" value="SIGMA54_INTERACT_2"/>
    <property type="match status" value="1"/>
</dbReference>
<dbReference type="Pfam" id="PF00158">
    <property type="entry name" value="Sigma54_activat"/>
    <property type="match status" value="1"/>
</dbReference>
<dbReference type="Pfam" id="PF25601">
    <property type="entry name" value="AAA_lid_14"/>
    <property type="match status" value="1"/>
</dbReference>
<evidence type="ECO:0000313" key="7">
    <source>
        <dbReference type="Proteomes" id="UP000001880"/>
    </source>
</evidence>
<dbReference type="Gene3D" id="3.30.450.40">
    <property type="match status" value="1"/>
</dbReference>
<sequence length="650" mass="69292">MSDPLILPPAPSSLWLDFHAKRARLSRGTAVLEHWQRARELGALHDGPRPEDALDRGGLSERIERVEPVLIGGRGIIERVSAVAAGHDYTLLVADESGVVVRSGGGFREQAQRAQLLAGADWSERQRGTNAIGTVLAEERPVFVHGGAHYARNYHGLVCYGAPVRDADGTLVAVIDATSSVERANPAVGFGVIAAAQALEEVLRVRAYSLAGATVTRALARSLERMSCPVALVEPPDRISRVNAAARQLFGGGGAQLDLATLLGVDFDTLAEFDGDPVELRAGDRRQTLRVRVEPIESGGRAIALLCFFEPVQGQAQPAPARPRAPRPAPAETPFSALFAEDAATRQALAWAERIAPSDLPVMLLAETGAGKELVANGIHRASARASGPFLAVNCGSIADSLLESELFGYAPHAFTGAERGGRSGYFEAASGGTLFLDEVAEMPLAMQAALLRVLETGSYRRVGEVQQRHADVRVLCATCRDLPSLVEHGQFRSDLYFRLKGVTVTLPPLRARSDLLSLAHHLLAQAAMRSGQAPAPRLSPAAQELLRGHTWPGNVRELKSALEVALVLAGDAIEIAPEHLPPELRSLDAAPAPADDPGEESLADVQGRLVRRVLGEVAGNVSLAAKRLGVARSTLYRMMRRHGVDADDT</sequence>
<evidence type="ECO:0000256" key="4">
    <source>
        <dbReference type="ARBA" id="ARBA00023163"/>
    </source>
</evidence>
<dbReference type="CDD" id="cd00009">
    <property type="entry name" value="AAA"/>
    <property type="match status" value="1"/>
</dbReference>
<dbReference type="PANTHER" id="PTHR32071">
    <property type="entry name" value="TRANSCRIPTIONAL REGULATORY PROTEIN"/>
    <property type="match status" value="1"/>
</dbReference>
<dbReference type="SUPFAM" id="SSF55781">
    <property type="entry name" value="GAF domain-like"/>
    <property type="match status" value="1"/>
</dbReference>
<dbReference type="GO" id="GO:0043565">
    <property type="term" value="F:sequence-specific DNA binding"/>
    <property type="evidence" value="ECO:0007669"/>
    <property type="project" value="InterPro"/>
</dbReference>
<dbReference type="InterPro" id="IPR002078">
    <property type="entry name" value="Sigma_54_int"/>
</dbReference>
<dbReference type="FunFam" id="3.40.50.300:FF:000006">
    <property type="entry name" value="DNA-binding transcriptional regulator NtrC"/>
    <property type="match status" value="1"/>
</dbReference>
<keyword evidence="7" id="KW-1185">Reference proteome</keyword>
<protein>
    <submittedName>
        <fullName evidence="6">GAF modulated sigma54 specific transcriptional regulator, Fis family</fullName>
    </submittedName>
</protein>
<dbReference type="InterPro" id="IPR027417">
    <property type="entry name" value="P-loop_NTPase"/>
</dbReference>
<dbReference type="GO" id="GO:0006355">
    <property type="term" value="P:regulation of DNA-templated transcription"/>
    <property type="evidence" value="ECO:0007669"/>
    <property type="project" value="InterPro"/>
</dbReference>
<reference evidence="6 7" key="1">
    <citation type="journal article" date="2010" name="Stand. Genomic Sci.">
        <title>Complete genome sequence of Haliangium ochraceum type strain (SMP-2).</title>
        <authorList>
            <consortium name="US DOE Joint Genome Institute (JGI-PGF)"/>
            <person name="Ivanova N."/>
            <person name="Daum C."/>
            <person name="Lang E."/>
            <person name="Abt B."/>
            <person name="Kopitz M."/>
            <person name="Saunders E."/>
            <person name="Lapidus A."/>
            <person name="Lucas S."/>
            <person name="Glavina Del Rio T."/>
            <person name="Nolan M."/>
            <person name="Tice H."/>
            <person name="Copeland A."/>
            <person name="Cheng J.F."/>
            <person name="Chen F."/>
            <person name="Bruce D."/>
            <person name="Goodwin L."/>
            <person name="Pitluck S."/>
            <person name="Mavromatis K."/>
            <person name="Pati A."/>
            <person name="Mikhailova N."/>
            <person name="Chen A."/>
            <person name="Palaniappan K."/>
            <person name="Land M."/>
            <person name="Hauser L."/>
            <person name="Chang Y.J."/>
            <person name="Jeffries C.D."/>
            <person name="Detter J.C."/>
            <person name="Brettin T."/>
            <person name="Rohde M."/>
            <person name="Goker M."/>
            <person name="Bristow J."/>
            <person name="Markowitz V."/>
            <person name="Eisen J.A."/>
            <person name="Hugenholtz P."/>
            <person name="Kyrpides N.C."/>
            <person name="Klenk H.P."/>
        </authorList>
    </citation>
    <scope>NUCLEOTIDE SEQUENCE [LARGE SCALE GENOMIC DNA]</scope>
    <source>
        <strain evidence="7">DSM 14365 / CIP 107738 / JCM 11303 / AJ 13395 / SMP-2</strain>
    </source>
</reference>
<dbReference type="SMART" id="SM00382">
    <property type="entry name" value="AAA"/>
    <property type="match status" value="1"/>
</dbReference>
<evidence type="ECO:0000259" key="5">
    <source>
        <dbReference type="PROSITE" id="PS50045"/>
    </source>
</evidence>
<accession>D0LRM2</accession>
<dbReference type="EMBL" id="CP001804">
    <property type="protein sequence ID" value="ACY19014.1"/>
    <property type="molecule type" value="Genomic_DNA"/>
</dbReference>
<dbReference type="PROSITE" id="PS50045">
    <property type="entry name" value="SIGMA54_INTERACT_4"/>
    <property type="match status" value="1"/>
</dbReference>
<dbReference type="Gene3D" id="1.10.8.60">
    <property type="match status" value="1"/>
</dbReference>
<keyword evidence="1" id="KW-0547">Nucleotide-binding</keyword>
<gene>
    <name evidence="6" type="ordered locus">Hoch_6546</name>
</gene>
<dbReference type="InterPro" id="IPR003593">
    <property type="entry name" value="AAA+_ATPase"/>
</dbReference>
<keyword evidence="3" id="KW-0805">Transcription regulation</keyword>
<keyword evidence="4" id="KW-0804">Transcription</keyword>
<dbReference type="InterPro" id="IPR002197">
    <property type="entry name" value="HTH_Fis"/>
</dbReference>
<dbReference type="InterPro" id="IPR029016">
    <property type="entry name" value="GAF-like_dom_sf"/>
</dbReference>
<evidence type="ECO:0000313" key="6">
    <source>
        <dbReference type="EMBL" id="ACY19014.1"/>
    </source>
</evidence>
<keyword evidence="2" id="KW-0067">ATP-binding</keyword>
<dbReference type="OrthoDB" id="9814761at2"/>
<dbReference type="Gene3D" id="1.10.10.60">
    <property type="entry name" value="Homeodomain-like"/>
    <property type="match status" value="1"/>
</dbReference>
<dbReference type="HOGENOM" id="CLU_000445_8_12_7"/>
<dbReference type="RefSeq" id="WP_012831606.1">
    <property type="nucleotide sequence ID" value="NC_013440.1"/>
</dbReference>
<dbReference type="Pfam" id="PF02954">
    <property type="entry name" value="HTH_8"/>
    <property type="match status" value="1"/>
</dbReference>
<dbReference type="AlphaFoldDB" id="D0LRM2"/>
<dbReference type="eggNOG" id="COG3284">
    <property type="taxonomic scope" value="Bacteria"/>
</dbReference>
<evidence type="ECO:0000256" key="3">
    <source>
        <dbReference type="ARBA" id="ARBA00023015"/>
    </source>
</evidence>
<dbReference type="InterPro" id="IPR025943">
    <property type="entry name" value="Sigma_54_int_dom_ATP-bd_2"/>
</dbReference>
<dbReference type="SUPFAM" id="SSF52540">
    <property type="entry name" value="P-loop containing nucleoside triphosphate hydrolases"/>
    <property type="match status" value="1"/>
</dbReference>
<proteinExistence type="predicted"/>
<dbReference type="SUPFAM" id="SSF46689">
    <property type="entry name" value="Homeodomain-like"/>
    <property type="match status" value="1"/>
</dbReference>
<dbReference type="Proteomes" id="UP000001880">
    <property type="component" value="Chromosome"/>
</dbReference>
<dbReference type="InterPro" id="IPR009057">
    <property type="entry name" value="Homeodomain-like_sf"/>
</dbReference>
<organism evidence="6 7">
    <name type="scientific">Haliangium ochraceum (strain DSM 14365 / JCM 11303 / SMP-2)</name>
    <dbReference type="NCBI Taxonomy" id="502025"/>
    <lineage>
        <taxon>Bacteria</taxon>
        <taxon>Pseudomonadati</taxon>
        <taxon>Myxococcota</taxon>
        <taxon>Polyangia</taxon>
        <taxon>Haliangiales</taxon>
        <taxon>Kofleriaceae</taxon>
        <taxon>Haliangium</taxon>
    </lineage>
</organism>
<evidence type="ECO:0000256" key="1">
    <source>
        <dbReference type="ARBA" id="ARBA00022741"/>
    </source>
</evidence>
<dbReference type="InterPro" id="IPR058031">
    <property type="entry name" value="AAA_lid_NorR"/>
</dbReference>
<evidence type="ECO:0000256" key="2">
    <source>
        <dbReference type="ARBA" id="ARBA00022840"/>
    </source>
</evidence>
<name>D0LRM2_HALO1</name>
<dbReference type="Gene3D" id="3.40.50.300">
    <property type="entry name" value="P-loop containing nucleotide triphosphate hydrolases"/>
    <property type="match status" value="1"/>
</dbReference>
<dbReference type="PRINTS" id="PR01590">
    <property type="entry name" value="HTHFIS"/>
</dbReference>
<dbReference type="GO" id="GO:0005524">
    <property type="term" value="F:ATP binding"/>
    <property type="evidence" value="ECO:0007669"/>
    <property type="project" value="UniProtKB-KW"/>
</dbReference>
<feature type="domain" description="Sigma-54 factor interaction" evidence="5">
    <location>
        <begin position="338"/>
        <end position="568"/>
    </location>
</feature>
<dbReference type="KEGG" id="hoh:Hoch_6546"/>